<reference evidence="4" key="1">
    <citation type="submission" date="2021-01" db="EMBL/GenBank/DDBJ databases">
        <title>Caligus Genome Assembly.</title>
        <authorList>
            <person name="Gallardo-Escarate C."/>
        </authorList>
    </citation>
    <scope>NUCLEOTIDE SEQUENCE [LARGE SCALE GENOMIC DNA]</scope>
</reference>
<keyword evidence="4" id="KW-1185">Reference proteome</keyword>
<protein>
    <recommendedName>
        <fullName evidence="2">Apple domain-containing protein</fullName>
    </recommendedName>
</protein>
<accession>A0A7T8QU53</accession>
<name>A0A7T8QU53_CALRO</name>
<dbReference type="Proteomes" id="UP000595437">
    <property type="component" value="Chromosome 5"/>
</dbReference>
<organism evidence="3 4">
    <name type="scientific">Caligus rogercresseyi</name>
    <name type="common">Sea louse</name>
    <dbReference type="NCBI Taxonomy" id="217165"/>
    <lineage>
        <taxon>Eukaryota</taxon>
        <taxon>Metazoa</taxon>
        <taxon>Ecdysozoa</taxon>
        <taxon>Arthropoda</taxon>
        <taxon>Crustacea</taxon>
        <taxon>Multicrustacea</taxon>
        <taxon>Hexanauplia</taxon>
        <taxon>Copepoda</taxon>
        <taxon>Siphonostomatoida</taxon>
        <taxon>Caligidae</taxon>
        <taxon>Caligus</taxon>
    </lineage>
</organism>
<evidence type="ECO:0000259" key="2">
    <source>
        <dbReference type="PROSITE" id="PS50948"/>
    </source>
</evidence>
<feature type="domain" description="Apple" evidence="2">
    <location>
        <begin position="119"/>
        <end position="187"/>
    </location>
</feature>
<evidence type="ECO:0000313" key="4">
    <source>
        <dbReference type="Proteomes" id="UP000595437"/>
    </source>
</evidence>
<proteinExistence type="predicted"/>
<dbReference type="EMBL" id="CP045894">
    <property type="protein sequence ID" value="QQP55145.1"/>
    <property type="molecule type" value="Genomic_DNA"/>
</dbReference>
<feature type="signal peptide" evidence="1">
    <location>
        <begin position="1"/>
        <end position="43"/>
    </location>
</feature>
<feature type="chain" id="PRO_5030807807" description="Apple domain-containing protein" evidence="1">
    <location>
        <begin position="44"/>
        <end position="506"/>
    </location>
</feature>
<evidence type="ECO:0000313" key="3">
    <source>
        <dbReference type="EMBL" id="QQP55145.1"/>
    </source>
</evidence>
<gene>
    <name evidence="3" type="ORF">FKW44_008241</name>
</gene>
<dbReference type="InterPro" id="IPR003609">
    <property type="entry name" value="Pan_app"/>
</dbReference>
<feature type="non-terminal residue" evidence="3">
    <location>
        <position position="1"/>
    </location>
</feature>
<dbReference type="InterPro" id="IPR015915">
    <property type="entry name" value="Kelch-typ_b-propeller"/>
</dbReference>
<evidence type="ECO:0000256" key="1">
    <source>
        <dbReference type="SAM" id="SignalP"/>
    </source>
</evidence>
<keyword evidence="1" id="KW-0732">Signal</keyword>
<dbReference type="PROSITE" id="PS50948">
    <property type="entry name" value="PAN"/>
    <property type="match status" value="1"/>
</dbReference>
<dbReference type="AlphaFoldDB" id="A0A7T8QU53"/>
<sequence length="506" mass="57077">CILGRAAAIVSNPSISSHRKMEKLRANNVLLFIFLLLVLPSQGEILFECDTPQECRDSVWKTFGLSESKEACQRLCSQAQGCRWYTYLPHSKICIALKECTRFRECKDCITSQVECPHCFQRGRCEGMGIRILRVNSAHQCLQSCADEEEACRSFSYINGLCGLYKNCTLIQGESCPNCVVGTMRHCKYGRELPTGFRDRQFSTKILISGGMSKQGDAKPEILDLENPNFKCILEEPQKRNKHIRTTLLNESYPLLCGYGINFFKNGCQLYLDNGEVKYIPDVFIGVIHGFGESFVPGHGWWLSTAKGESEILRLPHVKTIPGPRLPSDLELHCMVQINDFETMIIGGLRLHSPNSAKTWIFNWSDMAWRFGPDLIQGRRSHVCGLYKNKYVVVGGGNVAGKHKHTNTTEILDLSKLTSGWQKGPTLPNRVANAAMVQINDFNLIIVGGIDFKKEQDPQIGALYQFQLDGWIRLTSRLQIPRSHHSATWIPDTAAQSCMKNMNNYI</sequence>
<dbReference type="SUPFAM" id="SSF117281">
    <property type="entry name" value="Kelch motif"/>
    <property type="match status" value="1"/>
</dbReference>
<dbReference type="Gene3D" id="2.120.10.80">
    <property type="entry name" value="Kelch-type beta propeller"/>
    <property type="match status" value="1"/>
</dbReference>